<evidence type="ECO:0000313" key="2">
    <source>
        <dbReference type="EMBL" id="CAB4154413.1"/>
    </source>
</evidence>
<gene>
    <name evidence="1" type="ORF">UFOVP284_20</name>
    <name evidence="2" type="ORF">UFOVP646_2</name>
</gene>
<accession>A0A6J5LPZ5</accession>
<reference evidence="1" key="1">
    <citation type="submission" date="2020-04" db="EMBL/GenBank/DDBJ databases">
        <authorList>
            <person name="Chiriac C."/>
            <person name="Salcher M."/>
            <person name="Ghai R."/>
            <person name="Kavagutti S V."/>
        </authorList>
    </citation>
    <scope>NUCLEOTIDE SEQUENCE</scope>
</reference>
<dbReference type="EMBL" id="LR796299">
    <property type="protein sequence ID" value="CAB4135313.1"/>
    <property type="molecule type" value="Genomic_DNA"/>
</dbReference>
<evidence type="ECO:0000313" key="1">
    <source>
        <dbReference type="EMBL" id="CAB4135313.1"/>
    </source>
</evidence>
<name>A0A6J5LPZ5_9CAUD</name>
<proteinExistence type="predicted"/>
<sequence>MAKKLTSYASKPILIRIELDDAETIAKYEDSLEFWVYDRQPIETFAQLAQVRGENLGEMIQHIKALILDESGNPIMTDDLTLPSDLLLKAVNRVVEMLGK</sequence>
<protein>
    <submittedName>
        <fullName evidence="1">Uncharacterized protein</fullName>
    </submittedName>
</protein>
<organism evidence="1">
    <name type="scientific">uncultured Caudovirales phage</name>
    <dbReference type="NCBI Taxonomy" id="2100421"/>
    <lineage>
        <taxon>Viruses</taxon>
        <taxon>Duplodnaviria</taxon>
        <taxon>Heunggongvirae</taxon>
        <taxon>Uroviricota</taxon>
        <taxon>Caudoviricetes</taxon>
        <taxon>Peduoviridae</taxon>
        <taxon>Maltschvirus</taxon>
        <taxon>Maltschvirus maltsch</taxon>
    </lineage>
</organism>
<dbReference type="EMBL" id="LR796616">
    <property type="protein sequence ID" value="CAB4154413.1"/>
    <property type="molecule type" value="Genomic_DNA"/>
</dbReference>